<proteinExistence type="predicted"/>
<sequence>MEKVFLKSLLILTFISIISGCVDYKLVKKRALHNQEVEYVPAQGSNWFASKDIEERSGKITFNMATLSNYLNTKNEPFSSTSNLVFLYTQAPNDNSVLLSVTRGLAECPETDCEVTFKFDEEKPIKVKMFVLDDFDGHSFKIRNAKDRDTIVELVKKSKQLKVDIPLMNNGVKTAQFDVSNFNYVFERFLKENNS</sequence>
<reference evidence="2" key="1">
    <citation type="submission" date="2013-02" db="EMBL/GenBank/DDBJ databases">
        <title>The Genome Sequence of Acinetobacter sp. NIPH 236.</title>
        <authorList>
            <consortium name="The Broad Institute Genome Sequencing Platform"/>
            <consortium name="The Broad Institute Genome Sequencing Center for Infectious Disease"/>
            <person name="Cerqueira G."/>
            <person name="Feldgarden M."/>
            <person name="Courvalin P."/>
            <person name="Perichon B."/>
            <person name="Grillot-Courvalin C."/>
            <person name="Clermont D."/>
            <person name="Rocha E."/>
            <person name="Yoon E.-J."/>
            <person name="Nemec A."/>
            <person name="Walker B."/>
            <person name="Young S.K."/>
            <person name="Zeng Q."/>
            <person name="Gargeya S."/>
            <person name="Fitzgerald M."/>
            <person name="Haas B."/>
            <person name="Abouelleil A."/>
            <person name="Alvarado L."/>
            <person name="Arachchi H.M."/>
            <person name="Berlin A.M."/>
            <person name="Chapman S.B."/>
            <person name="Dewar J."/>
            <person name="Goldberg J."/>
            <person name="Griggs A."/>
            <person name="Gujja S."/>
            <person name="Hansen M."/>
            <person name="Howarth C."/>
            <person name="Imamovic A."/>
            <person name="Larimer J."/>
            <person name="McCowan C."/>
            <person name="Murphy C."/>
            <person name="Neiman D."/>
            <person name="Pearson M."/>
            <person name="Priest M."/>
            <person name="Roberts A."/>
            <person name="Saif S."/>
            <person name="Shea T."/>
            <person name="Sisk P."/>
            <person name="Sykes S."/>
            <person name="Wortman J."/>
            <person name="Nusbaum C."/>
            <person name="Birren B."/>
        </authorList>
    </citation>
    <scope>NUCLEOTIDE SEQUENCE [LARGE SCALE GENOMIC DNA]</scope>
    <source>
        <strain evidence="2">NIPH 236</strain>
    </source>
</reference>
<accession>A0ABN0JP35</accession>
<evidence type="ECO:0008006" key="3">
    <source>
        <dbReference type="Google" id="ProtNLM"/>
    </source>
</evidence>
<evidence type="ECO:0000313" key="1">
    <source>
        <dbReference type="EMBL" id="ENU27008.1"/>
    </source>
</evidence>
<comment type="caution">
    <text evidence="1">The sequence shown here is derived from an EMBL/GenBank/DDBJ whole genome shotgun (WGS) entry which is preliminary data.</text>
</comment>
<dbReference type="Proteomes" id="UP000013190">
    <property type="component" value="Unassembled WGS sequence"/>
</dbReference>
<gene>
    <name evidence="1" type="ORF">F992_01612</name>
</gene>
<dbReference type="RefSeq" id="WP_004661612.1">
    <property type="nucleotide sequence ID" value="NZ_BMDV01000002.1"/>
</dbReference>
<dbReference type="PROSITE" id="PS51257">
    <property type="entry name" value="PROKAR_LIPOPROTEIN"/>
    <property type="match status" value="1"/>
</dbReference>
<dbReference type="GeneID" id="92835018"/>
<reference evidence="1 2" key="2">
    <citation type="journal article" date="2016" name="Int. J. Syst. Evol. Microbiol.">
        <title>Taxonomy of haemolytic and/or proteolytic strains of the genus Acinetobacter with the proposal of Acinetobacter courvalinii sp. nov. (genomic species 14 sensu Bouvet &amp; Jeanjean), Acinetobacter dispersus sp. nov. (genomic species 17), Acinetobacter modestus sp. nov., Acinetobacter proteolyticus sp. nov. and Acinetobacter vivianii sp. nov.</title>
        <authorList>
            <person name="Nemec A."/>
            <person name="Radolfova-Krizova L."/>
            <person name="Maixnerova M."/>
            <person name="Vrestiakova E."/>
            <person name="Jezek P."/>
            <person name="Sedo O."/>
        </authorList>
    </citation>
    <scope>NUCLEOTIDE SEQUENCE [LARGE SCALE GENOMIC DNA]</scope>
    <source>
        <strain evidence="1 2">NIPH 236</strain>
    </source>
</reference>
<evidence type="ECO:0000313" key="2">
    <source>
        <dbReference type="Proteomes" id="UP000013190"/>
    </source>
</evidence>
<organism evidence="1 2">
    <name type="scientific">Acinetobacter modestus</name>
    <dbReference type="NCBI Taxonomy" id="1776740"/>
    <lineage>
        <taxon>Bacteria</taxon>
        <taxon>Pseudomonadati</taxon>
        <taxon>Pseudomonadota</taxon>
        <taxon>Gammaproteobacteria</taxon>
        <taxon>Moraxellales</taxon>
        <taxon>Moraxellaceae</taxon>
        <taxon>Acinetobacter</taxon>
    </lineage>
</organism>
<dbReference type="EMBL" id="APOJ01000023">
    <property type="protein sequence ID" value="ENU27008.1"/>
    <property type="molecule type" value="Genomic_DNA"/>
</dbReference>
<keyword evidence="2" id="KW-1185">Reference proteome</keyword>
<protein>
    <recommendedName>
        <fullName evidence="3">Lipoprotein</fullName>
    </recommendedName>
</protein>
<name>A0ABN0JP35_9GAMM</name>